<comment type="caution">
    <text evidence="1">The sequence shown here is derived from an EMBL/GenBank/DDBJ whole genome shotgun (WGS) entry which is preliminary data.</text>
</comment>
<keyword evidence="2" id="KW-1185">Reference proteome</keyword>
<gene>
    <name evidence="1" type="ORF">AAVZ08_05540</name>
</gene>
<protein>
    <submittedName>
        <fullName evidence="1">Uncharacterized protein</fullName>
    </submittedName>
</protein>
<dbReference type="Proteomes" id="UP001456307">
    <property type="component" value="Unassembled WGS sequence"/>
</dbReference>
<dbReference type="RefSeq" id="WP_347953198.1">
    <property type="nucleotide sequence ID" value="NZ_JBCNVR010000001.1"/>
</dbReference>
<proteinExistence type="predicted"/>
<accession>A0ABV0I4F7</accession>
<evidence type="ECO:0000313" key="1">
    <source>
        <dbReference type="EMBL" id="MEO5286052.1"/>
    </source>
</evidence>
<evidence type="ECO:0000313" key="2">
    <source>
        <dbReference type="Proteomes" id="UP001456307"/>
    </source>
</evidence>
<organism evidence="1 2">
    <name type="scientific">Limosilactobacillus allomucosae</name>
    <dbReference type="NCBI Taxonomy" id="3142938"/>
    <lineage>
        <taxon>Bacteria</taxon>
        <taxon>Bacillati</taxon>
        <taxon>Bacillota</taxon>
        <taxon>Bacilli</taxon>
        <taxon>Lactobacillales</taxon>
        <taxon>Lactobacillaceae</taxon>
        <taxon>Limosilactobacillus</taxon>
    </lineage>
</organism>
<dbReference type="EMBL" id="JBCNVT010000001">
    <property type="protein sequence ID" value="MEO5286052.1"/>
    <property type="molecule type" value="Genomic_DNA"/>
</dbReference>
<sequence>MALQTSTPKQQGSDPKAAEHFALMVDGKNNVSCYYSRTLKKFVVKVNEHASVWDRRDSAIDVGKELAINDSFWLGHAEYDRATLRLVRVEDGERIWPQLAGDGLPMPDPELIDQFRQKISAHVDDDGPATSTMSLAKAARHEVETIDFERFNRSIRSSWLPVCSQIGGRVVRLKTLRSSYRRWLSRLMFSSF</sequence>
<name>A0ABV0I4F7_9LACO</name>
<reference evidence="1 2" key="1">
    <citation type="submission" date="2024-04" db="EMBL/GenBank/DDBJ databases">
        <title>Limosilactobacillus allomucosae sp. nov., a novel species isolated from wild boar faecal samples as potential probiotics for domestic pigs.</title>
        <authorList>
            <person name="Chen B."/>
        </authorList>
    </citation>
    <scope>NUCLEOTIDE SEQUENCE [LARGE SCALE GENOMIC DNA]</scope>
    <source>
        <strain evidence="1 2">WILCCON 0055</strain>
    </source>
</reference>